<gene>
    <name evidence="1" type="ORF">CGC50_09755</name>
</gene>
<proteinExistence type="predicted"/>
<evidence type="ECO:0000313" key="1">
    <source>
        <dbReference type="EMBL" id="ATA87411.1"/>
    </source>
</evidence>
<sequence length="180" mass="20925">MKRKCYFFANDNDYNMFTSFLKEVTTILIDTKPLLINESINPLKNISEAQSIQLCLLNTNIVSLPEYSKEYNNIQGYAHFHPIGKGRMQLLRSTVEKGKFLKNGQLYGFSEDEDSEAWIKEVFSWIKRHSKKVYRTTLNRNTVSEHPEANYYCFPSASEEFNGEEGKFLTIANDVYCMAK</sequence>
<dbReference type="Proteomes" id="UP000217250">
    <property type="component" value="Chromosome"/>
</dbReference>
<dbReference type="RefSeq" id="WP_095910679.1">
    <property type="nucleotide sequence ID" value="NZ_CAUPXI010000024.1"/>
</dbReference>
<accession>A0A250FQZ0</accession>
<protein>
    <submittedName>
        <fullName evidence="1">Uncharacterized protein</fullName>
    </submittedName>
</protein>
<dbReference type="OrthoDB" id="1495386at2"/>
<dbReference type="AlphaFoldDB" id="A0A250FQZ0"/>
<evidence type="ECO:0000313" key="2">
    <source>
        <dbReference type="Proteomes" id="UP000217250"/>
    </source>
</evidence>
<organism evidence="1 2">
    <name type="scientific">Capnocytophaga gingivalis</name>
    <dbReference type="NCBI Taxonomy" id="1017"/>
    <lineage>
        <taxon>Bacteria</taxon>
        <taxon>Pseudomonadati</taxon>
        <taxon>Bacteroidota</taxon>
        <taxon>Flavobacteriia</taxon>
        <taxon>Flavobacteriales</taxon>
        <taxon>Flavobacteriaceae</taxon>
        <taxon>Capnocytophaga</taxon>
    </lineage>
</organism>
<dbReference type="KEGG" id="cgh:CGC50_09755"/>
<name>A0A250FQZ0_9FLAO</name>
<dbReference type="EMBL" id="CP022386">
    <property type="protein sequence ID" value="ATA87411.1"/>
    <property type="molecule type" value="Genomic_DNA"/>
</dbReference>
<dbReference type="GeneID" id="84808837"/>
<reference evidence="2" key="1">
    <citation type="submission" date="2017-06" db="EMBL/GenBank/DDBJ databases">
        <title>Capnocytophaga spp. assemblies.</title>
        <authorList>
            <person name="Gulvik C.A."/>
        </authorList>
    </citation>
    <scope>NUCLEOTIDE SEQUENCE [LARGE SCALE GENOMIC DNA]</scope>
    <source>
        <strain evidence="2">H1496</strain>
    </source>
</reference>